<keyword evidence="2" id="KW-1185">Reference proteome</keyword>
<dbReference type="Proteomes" id="UP001157502">
    <property type="component" value="Chromosome 18"/>
</dbReference>
<sequence>MRIISAAEHPRSRVRCYSTRTHSSVPWNFAQLNDARISLVNTSPVESVDSPRLSRFHPFHACPGMCRARRNWKVTVVAAMLLRTLSQPVKCPDVTRMLNGLLRSYSQHKSVSVPPCSGESKGFKLRKGGPSASARLSSSVAN</sequence>
<proteinExistence type="predicted"/>
<name>A0ACC2G2N1_DALPE</name>
<gene>
    <name evidence="1" type="ORF">DPEC_G00216980</name>
</gene>
<reference evidence="1" key="1">
    <citation type="submission" date="2021-05" db="EMBL/GenBank/DDBJ databases">
        <authorList>
            <person name="Pan Q."/>
            <person name="Jouanno E."/>
            <person name="Zahm M."/>
            <person name="Klopp C."/>
            <person name="Cabau C."/>
            <person name="Louis A."/>
            <person name="Berthelot C."/>
            <person name="Parey E."/>
            <person name="Roest Crollius H."/>
            <person name="Montfort J."/>
            <person name="Robinson-Rechavi M."/>
            <person name="Bouchez O."/>
            <person name="Lampietro C."/>
            <person name="Lopez Roques C."/>
            <person name="Donnadieu C."/>
            <person name="Postlethwait J."/>
            <person name="Bobe J."/>
            <person name="Dillon D."/>
            <person name="Chandos A."/>
            <person name="von Hippel F."/>
            <person name="Guiguen Y."/>
        </authorList>
    </citation>
    <scope>NUCLEOTIDE SEQUENCE</scope>
    <source>
        <strain evidence="1">YG-Jan2019</strain>
    </source>
</reference>
<organism evidence="1 2">
    <name type="scientific">Dallia pectoralis</name>
    <name type="common">Alaska blackfish</name>
    <dbReference type="NCBI Taxonomy" id="75939"/>
    <lineage>
        <taxon>Eukaryota</taxon>
        <taxon>Metazoa</taxon>
        <taxon>Chordata</taxon>
        <taxon>Craniata</taxon>
        <taxon>Vertebrata</taxon>
        <taxon>Euteleostomi</taxon>
        <taxon>Actinopterygii</taxon>
        <taxon>Neopterygii</taxon>
        <taxon>Teleostei</taxon>
        <taxon>Protacanthopterygii</taxon>
        <taxon>Esociformes</taxon>
        <taxon>Umbridae</taxon>
        <taxon>Dallia</taxon>
    </lineage>
</organism>
<accession>A0ACC2G2N1</accession>
<comment type="caution">
    <text evidence="1">The sequence shown here is derived from an EMBL/GenBank/DDBJ whole genome shotgun (WGS) entry which is preliminary data.</text>
</comment>
<evidence type="ECO:0000313" key="2">
    <source>
        <dbReference type="Proteomes" id="UP001157502"/>
    </source>
</evidence>
<dbReference type="EMBL" id="CM055745">
    <property type="protein sequence ID" value="KAJ7997902.1"/>
    <property type="molecule type" value="Genomic_DNA"/>
</dbReference>
<protein>
    <submittedName>
        <fullName evidence="1">Uncharacterized protein</fullName>
    </submittedName>
</protein>
<evidence type="ECO:0000313" key="1">
    <source>
        <dbReference type="EMBL" id="KAJ7997902.1"/>
    </source>
</evidence>